<gene>
    <name evidence="4" type="ORF">GA0061074_102124</name>
</gene>
<dbReference type="RefSeq" id="WP_092461622.1">
    <property type="nucleotide sequence ID" value="NZ_BJEE01000001.1"/>
</dbReference>
<organism evidence="4 5">
    <name type="scientific">Weissella bombi</name>
    <dbReference type="NCBI Taxonomy" id="1505725"/>
    <lineage>
        <taxon>Bacteria</taxon>
        <taxon>Bacillati</taxon>
        <taxon>Bacillota</taxon>
        <taxon>Bacilli</taxon>
        <taxon>Lactobacillales</taxon>
        <taxon>Lactobacillaceae</taxon>
        <taxon>Weissella</taxon>
    </lineage>
</organism>
<keyword evidence="1 2" id="KW-0238">DNA-binding</keyword>
<feature type="domain" description="HTH tetR-type" evidence="3">
    <location>
        <begin position="3"/>
        <end position="63"/>
    </location>
</feature>
<evidence type="ECO:0000256" key="2">
    <source>
        <dbReference type="PROSITE-ProRule" id="PRU00335"/>
    </source>
</evidence>
<protein>
    <submittedName>
        <fullName evidence="4">Transcriptional regulator, TetR family</fullName>
    </submittedName>
</protein>
<dbReference type="Gene3D" id="1.10.357.10">
    <property type="entry name" value="Tetracycline Repressor, domain 2"/>
    <property type="match status" value="1"/>
</dbReference>
<dbReference type="OrthoDB" id="9815924at2"/>
<dbReference type="Pfam" id="PF00440">
    <property type="entry name" value="TetR_N"/>
    <property type="match status" value="1"/>
</dbReference>
<dbReference type="PROSITE" id="PS50977">
    <property type="entry name" value="HTH_TETR_2"/>
    <property type="match status" value="1"/>
</dbReference>
<proteinExistence type="predicted"/>
<dbReference type="InterPro" id="IPR001647">
    <property type="entry name" value="HTH_TetR"/>
</dbReference>
<evidence type="ECO:0000256" key="1">
    <source>
        <dbReference type="ARBA" id="ARBA00023125"/>
    </source>
</evidence>
<dbReference type="AlphaFoldDB" id="A0A1C3ZPE0"/>
<reference evidence="5" key="1">
    <citation type="submission" date="2016-08" db="EMBL/GenBank/DDBJ databases">
        <authorList>
            <person name="Varghese N."/>
            <person name="Submissions Spin"/>
        </authorList>
    </citation>
    <scope>NUCLEOTIDE SEQUENCE [LARGE SCALE GENOMIC DNA]</scope>
    <source>
        <strain evidence="5">R-53094</strain>
    </source>
</reference>
<sequence length="193" mass="22704">MSKVTKEAIFEATQAVLMEKGYEKARLADVARKLTITPAALYKHFANRDALFQEMDEDWLLHVDAPILAASERAPEQDRVQALHDWLWLLSTRRQQSFADAPEMLAFYKYELGKHDSLIEPRLKEFASAVEKIMAWDTFRQQRGQTVMQTFTYFYHPFFAGRWDDNFFKTIFETTWQEMLPVVQQGLTQQPEE</sequence>
<name>A0A1C3ZPE0_9LACO</name>
<dbReference type="GO" id="GO:0000976">
    <property type="term" value="F:transcription cis-regulatory region binding"/>
    <property type="evidence" value="ECO:0007669"/>
    <property type="project" value="TreeGrafter"/>
</dbReference>
<dbReference type="GO" id="GO:0003700">
    <property type="term" value="F:DNA-binding transcription factor activity"/>
    <property type="evidence" value="ECO:0007669"/>
    <property type="project" value="TreeGrafter"/>
</dbReference>
<evidence type="ECO:0000313" key="5">
    <source>
        <dbReference type="Proteomes" id="UP000199268"/>
    </source>
</evidence>
<dbReference type="Proteomes" id="UP000199268">
    <property type="component" value="Unassembled WGS sequence"/>
</dbReference>
<dbReference type="InterPro" id="IPR050109">
    <property type="entry name" value="HTH-type_TetR-like_transc_reg"/>
</dbReference>
<accession>A0A1C3ZPE0</accession>
<keyword evidence="5" id="KW-1185">Reference proteome</keyword>
<feature type="DNA-binding region" description="H-T-H motif" evidence="2">
    <location>
        <begin position="26"/>
        <end position="45"/>
    </location>
</feature>
<dbReference type="EMBL" id="FMAO01000002">
    <property type="protein sequence ID" value="SCB84112.1"/>
    <property type="molecule type" value="Genomic_DNA"/>
</dbReference>
<dbReference type="PANTHER" id="PTHR30055">
    <property type="entry name" value="HTH-TYPE TRANSCRIPTIONAL REGULATOR RUTR"/>
    <property type="match status" value="1"/>
</dbReference>
<dbReference type="STRING" id="1505725.GA0061074_102124"/>
<dbReference type="InterPro" id="IPR009057">
    <property type="entry name" value="Homeodomain-like_sf"/>
</dbReference>
<evidence type="ECO:0000313" key="4">
    <source>
        <dbReference type="EMBL" id="SCB84112.1"/>
    </source>
</evidence>
<dbReference type="SUPFAM" id="SSF46689">
    <property type="entry name" value="Homeodomain-like"/>
    <property type="match status" value="1"/>
</dbReference>
<dbReference type="PANTHER" id="PTHR30055:SF226">
    <property type="entry name" value="HTH-TYPE TRANSCRIPTIONAL REGULATOR PKSA"/>
    <property type="match status" value="1"/>
</dbReference>
<evidence type="ECO:0000259" key="3">
    <source>
        <dbReference type="PROSITE" id="PS50977"/>
    </source>
</evidence>
<dbReference type="PRINTS" id="PR00455">
    <property type="entry name" value="HTHTETR"/>
</dbReference>